<reference evidence="1 2" key="1">
    <citation type="submission" date="2012-09" db="EMBL/GenBank/DDBJ databases">
        <title>The Genome Sequence of Massilia timonae CCUG 45783.</title>
        <authorList>
            <consortium name="The Broad Institute Genome Sequencing Platform"/>
            <person name="Earl A."/>
            <person name="Ward D."/>
            <person name="Feldgarden M."/>
            <person name="Gevers D."/>
            <person name="Huys G."/>
            <person name="Walker B."/>
            <person name="Young S.K."/>
            <person name="Zeng Q."/>
            <person name="Gargeya S."/>
            <person name="Fitzgerald M."/>
            <person name="Haas B."/>
            <person name="Abouelleil A."/>
            <person name="Alvarado L."/>
            <person name="Arachchi H.M."/>
            <person name="Berlin A.M."/>
            <person name="Chapman S.B."/>
            <person name="Goldberg J."/>
            <person name="Griggs A."/>
            <person name="Gujja S."/>
            <person name="Hansen M."/>
            <person name="Howarth C."/>
            <person name="Imamovic A."/>
            <person name="Larimer J."/>
            <person name="McCowen C."/>
            <person name="Montmayeur A."/>
            <person name="Murphy C."/>
            <person name="Neiman D."/>
            <person name="Pearson M."/>
            <person name="Priest M."/>
            <person name="Roberts A."/>
            <person name="Saif S."/>
            <person name="Shea T."/>
            <person name="Sisk P."/>
            <person name="Sykes S."/>
            <person name="Wortman J."/>
            <person name="Nusbaum C."/>
            <person name="Birren B."/>
        </authorList>
    </citation>
    <scope>NUCLEOTIDE SEQUENCE [LARGE SCALE GENOMIC DNA]</scope>
    <source>
        <strain evidence="1 2">CCUG 45783</strain>
    </source>
</reference>
<dbReference type="HOGENOM" id="CLU_130931_3_1_4"/>
<dbReference type="RefSeq" id="WP_005671540.1">
    <property type="nucleotide sequence ID" value="NZ_JH992928.1"/>
</dbReference>
<dbReference type="Proteomes" id="UP000009874">
    <property type="component" value="Unassembled WGS sequence"/>
</dbReference>
<gene>
    <name evidence="1" type="ORF">HMPREF9710_05205</name>
</gene>
<dbReference type="eggNOG" id="COG3064">
    <property type="taxonomic scope" value="Bacteria"/>
</dbReference>
<accession>K9DQA6</accession>
<dbReference type="AlphaFoldDB" id="K9DQA6"/>
<keyword evidence="2" id="KW-1185">Reference proteome</keyword>
<dbReference type="OrthoDB" id="8852350at2"/>
<name>K9DQA6_9BURK</name>
<evidence type="ECO:0000313" key="1">
    <source>
        <dbReference type="EMBL" id="EKU79565.1"/>
    </source>
</evidence>
<dbReference type="Pfam" id="PF13665">
    <property type="entry name" value="Tox-PAAR-like"/>
    <property type="match status" value="1"/>
</dbReference>
<sequence>MPTGARKNSIFMAVSLLPDVCKTPMGPNMVPIPYPIVADLSNSVEVAKSVRFNGDPVFLLSDSVIATVTGNEAGTGGGMKSGVNKGKVRATASSKSVRVEKKYVVRHGDECDMNLAG</sequence>
<protein>
    <submittedName>
        <fullName evidence="1">Uncharacterized protein</fullName>
    </submittedName>
</protein>
<proteinExistence type="predicted"/>
<comment type="caution">
    <text evidence="1">The sequence shown here is derived from an EMBL/GenBank/DDBJ whole genome shotgun (WGS) entry which is preliminary data.</text>
</comment>
<dbReference type="EMBL" id="AGZI01000069">
    <property type="protein sequence ID" value="EKU79565.1"/>
    <property type="molecule type" value="Genomic_DNA"/>
</dbReference>
<organism evidence="1 2">
    <name type="scientific">Massilia timonae CCUG 45783</name>
    <dbReference type="NCBI Taxonomy" id="883126"/>
    <lineage>
        <taxon>Bacteria</taxon>
        <taxon>Pseudomonadati</taxon>
        <taxon>Pseudomonadota</taxon>
        <taxon>Betaproteobacteria</taxon>
        <taxon>Burkholderiales</taxon>
        <taxon>Oxalobacteraceae</taxon>
        <taxon>Telluria group</taxon>
        <taxon>Massilia</taxon>
    </lineage>
</organism>
<evidence type="ECO:0000313" key="2">
    <source>
        <dbReference type="Proteomes" id="UP000009874"/>
    </source>
</evidence>
<dbReference type="PATRIC" id="fig|883126.3.peg.5266"/>